<feature type="transmembrane region" description="Helical" evidence="5">
    <location>
        <begin position="163"/>
        <end position="189"/>
    </location>
</feature>
<keyword evidence="2 5" id="KW-0812">Transmembrane</keyword>
<sequence length="193" mass="21223">MLTLIAGLILFLGVHSVRIYADDWRTRQQQKWGADAWRGIYAVLSLAGLVLVIYGFGLVRNEPVWIWIPPMGMRHAASLLNLFGFILLAAAYVPGNAIKARVYHPMVAGVKLWAVAHLMANGNLGHLVLFGSFLAWAVADFISARQRDRRNPPTSAPVTKLSATLITVVVGVVAWLVFAFWLHGLLIGIKPFG</sequence>
<dbReference type="Proteomes" id="UP000190750">
    <property type="component" value="Unassembled WGS sequence"/>
</dbReference>
<keyword evidence="4 5" id="KW-0472">Membrane</keyword>
<evidence type="ECO:0000256" key="5">
    <source>
        <dbReference type="SAM" id="Phobius"/>
    </source>
</evidence>
<evidence type="ECO:0000256" key="1">
    <source>
        <dbReference type="ARBA" id="ARBA00004141"/>
    </source>
</evidence>
<dbReference type="Pfam" id="PF07298">
    <property type="entry name" value="NnrU"/>
    <property type="match status" value="1"/>
</dbReference>
<evidence type="ECO:0000256" key="4">
    <source>
        <dbReference type="ARBA" id="ARBA00023136"/>
    </source>
</evidence>
<evidence type="ECO:0000259" key="6">
    <source>
        <dbReference type="Pfam" id="PF07298"/>
    </source>
</evidence>
<feature type="transmembrane region" description="Helical" evidence="5">
    <location>
        <begin position="118"/>
        <end position="142"/>
    </location>
</feature>
<feature type="transmembrane region" description="Helical" evidence="5">
    <location>
        <begin position="79"/>
        <end position="98"/>
    </location>
</feature>
<organism evidence="7 8">
    <name type="scientific">Rhodoferax fermentans</name>
    <dbReference type="NCBI Taxonomy" id="28066"/>
    <lineage>
        <taxon>Bacteria</taxon>
        <taxon>Pseudomonadati</taxon>
        <taxon>Pseudomonadota</taxon>
        <taxon>Betaproteobacteria</taxon>
        <taxon>Burkholderiales</taxon>
        <taxon>Comamonadaceae</taxon>
        <taxon>Rhodoferax</taxon>
    </lineage>
</organism>
<dbReference type="OrthoDB" id="5293641at2"/>
<dbReference type="GO" id="GO:0016020">
    <property type="term" value="C:membrane"/>
    <property type="evidence" value="ECO:0007669"/>
    <property type="project" value="UniProtKB-SubCell"/>
</dbReference>
<evidence type="ECO:0000313" key="8">
    <source>
        <dbReference type="Proteomes" id="UP000190750"/>
    </source>
</evidence>
<comment type="subcellular location">
    <subcellularLocation>
        <location evidence="1">Membrane</location>
        <topology evidence="1">Multi-pass membrane protein</topology>
    </subcellularLocation>
</comment>
<gene>
    <name evidence="7" type="ORF">RF819_10540</name>
</gene>
<keyword evidence="3 5" id="KW-1133">Transmembrane helix</keyword>
<protein>
    <submittedName>
        <fullName evidence="7">Protein NrnU</fullName>
    </submittedName>
</protein>
<dbReference type="InterPro" id="IPR009915">
    <property type="entry name" value="NnrU_dom"/>
</dbReference>
<dbReference type="EMBL" id="MTJN01000002">
    <property type="protein sequence ID" value="OOV09053.1"/>
    <property type="molecule type" value="Genomic_DNA"/>
</dbReference>
<evidence type="ECO:0000256" key="3">
    <source>
        <dbReference type="ARBA" id="ARBA00022989"/>
    </source>
</evidence>
<feature type="transmembrane region" description="Helical" evidence="5">
    <location>
        <begin position="40"/>
        <end position="59"/>
    </location>
</feature>
<reference evidence="7 8" key="1">
    <citation type="submission" date="2017-01" db="EMBL/GenBank/DDBJ databases">
        <title>Genome sequencing of Rhodoferax fermentans JCM 7819.</title>
        <authorList>
            <person name="Kim Y.J."/>
            <person name="Farh M.E.-A."/>
            <person name="Yang D.-C."/>
        </authorList>
    </citation>
    <scope>NUCLEOTIDE SEQUENCE [LARGE SCALE GENOMIC DNA]</scope>
    <source>
        <strain evidence="7 8">JCM 7819</strain>
    </source>
</reference>
<name>A0A1T1AYI5_RHOFE</name>
<keyword evidence="8" id="KW-1185">Reference proteome</keyword>
<evidence type="ECO:0000313" key="7">
    <source>
        <dbReference type="EMBL" id="OOV09053.1"/>
    </source>
</evidence>
<accession>A0A1T1AYI5</accession>
<feature type="domain" description="NnrU" evidence="6">
    <location>
        <begin position="4"/>
        <end position="191"/>
    </location>
</feature>
<proteinExistence type="predicted"/>
<dbReference type="AlphaFoldDB" id="A0A1T1AYI5"/>
<evidence type="ECO:0000256" key="2">
    <source>
        <dbReference type="ARBA" id="ARBA00022692"/>
    </source>
</evidence>
<comment type="caution">
    <text evidence="7">The sequence shown here is derived from an EMBL/GenBank/DDBJ whole genome shotgun (WGS) entry which is preliminary data.</text>
</comment>